<evidence type="ECO:0000313" key="2">
    <source>
        <dbReference type="EMBL" id="TFY86239.1"/>
    </source>
</evidence>
<reference evidence="2 3" key="1">
    <citation type="journal article" date="2019" name="Syst. Appl. Microbiol.">
        <title>New species of pathogenic Pseudomonas isolated from citrus in Tunisia: Proposal of Pseudomonas kairouanensis sp. nov. and Pseudomonas nabeulensis sp. nov.</title>
        <authorList>
            <person name="Oueslati M."/>
            <person name="Mulet M."/>
            <person name="Gomila M."/>
            <person name="Berge O."/>
            <person name="Hajlaoui M.R."/>
            <person name="Lalucat J."/>
            <person name="Sadfi-Zouaoui N."/>
            <person name="Garcia-Valdes E."/>
        </authorList>
    </citation>
    <scope>NUCLEOTIDE SEQUENCE [LARGE SCALE GENOMIC DNA]</scope>
    <source>
        <strain evidence="2 3">E10B</strain>
    </source>
</reference>
<proteinExistence type="predicted"/>
<accession>A0A4Z0AJ71</accession>
<evidence type="ECO:0000313" key="3">
    <source>
        <dbReference type="Proteomes" id="UP000297734"/>
    </source>
</evidence>
<dbReference type="RefSeq" id="WP_135311062.1">
    <property type="nucleotide sequence ID" value="NZ_QUZT01000084.1"/>
</dbReference>
<dbReference type="AlphaFoldDB" id="A0A4Z0AJ71"/>
<gene>
    <name evidence="2" type="ORF">DYL61_28070</name>
</gene>
<keyword evidence="1" id="KW-1133">Transmembrane helix</keyword>
<keyword evidence="3" id="KW-1185">Reference proteome</keyword>
<dbReference type="Proteomes" id="UP000297734">
    <property type="component" value="Unassembled WGS sequence"/>
</dbReference>
<keyword evidence="1" id="KW-0812">Transmembrane</keyword>
<evidence type="ECO:0000256" key="1">
    <source>
        <dbReference type="SAM" id="Phobius"/>
    </source>
</evidence>
<dbReference type="EMBL" id="QUZT01000084">
    <property type="protein sequence ID" value="TFY86239.1"/>
    <property type="molecule type" value="Genomic_DNA"/>
</dbReference>
<sequence>MDIAGYRFITLLVGVEAVVGVLLLLYVHYFKLEKLERYFEDNEIVQLNKLRWPGNLPMQKALRLGQIACFLAFPKSYIRLGDVSEQEIASVPVSLKRWVLWTGYFWLQIFIWMAVRFFLYEL</sequence>
<comment type="caution">
    <text evidence="2">The sequence shown here is derived from an EMBL/GenBank/DDBJ whole genome shotgun (WGS) entry which is preliminary data.</text>
</comment>
<keyword evidence="1" id="KW-0472">Membrane</keyword>
<protein>
    <submittedName>
        <fullName evidence="2">Uncharacterized protein</fullName>
    </submittedName>
</protein>
<dbReference type="OrthoDB" id="6901248at2"/>
<organism evidence="2 3">
    <name type="scientific">Pseudomonas nabeulensis</name>
    <dbReference type="NCBI Taxonomy" id="2293833"/>
    <lineage>
        <taxon>Bacteria</taxon>
        <taxon>Pseudomonadati</taxon>
        <taxon>Pseudomonadota</taxon>
        <taxon>Gammaproteobacteria</taxon>
        <taxon>Pseudomonadales</taxon>
        <taxon>Pseudomonadaceae</taxon>
        <taxon>Pseudomonas</taxon>
    </lineage>
</organism>
<name>A0A4Z0AJ71_9PSED</name>
<feature type="transmembrane region" description="Helical" evidence="1">
    <location>
        <begin position="6"/>
        <end position="27"/>
    </location>
</feature>
<feature type="transmembrane region" description="Helical" evidence="1">
    <location>
        <begin position="98"/>
        <end position="119"/>
    </location>
</feature>